<evidence type="ECO:0000313" key="3">
    <source>
        <dbReference type="Proteomes" id="UP000271817"/>
    </source>
</evidence>
<dbReference type="Gene3D" id="3.40.50.300">
    <property type="entry name" value="P-loop containing nucleotide triphosphate hydrolases"/>
    <property type="match status" value="1"/>
</dbReference>
<dbReference type="InterPro" id="IPR051396">
    <property type="entry name" value="Bact_Antivir_Def_Nuclease"/>
</dbReference>
<dbReference type="AlphaFoldDB" id="A0AB37R6F1"/>
<dbReference type="InterPro" id="IPR027417">
    <property type="entry name" value="P-loop_NTPase"/>
</dbReference>
<comment type="caution">
    <text evidence="2">The sequence shown here is derived from an EMBL/GenBank/DDBJ whole genome shotgun (WGS) entry which is preliminary data.</text>
</comment>
<dbReference type="Proteomes" id="UP000271817">
    <property type="component" value="Unassembled WGS sequence"/>
</dbReference>
<organism evidence="2 3">
    <name type="scientific">Pseudomonas amygdali pv. lachrymans</name>
    <name type="common">Pseudomonas syringae pv. lachrymans</name>
    <dbReference type="NCBI Taxonomy" id="53707"/>
    <lineage>
        <taxon>Bacteria</taxon>
        <taxon>Pseudomonadati</taxon>
        <taxon>Pseudomonadota</taxon>
        <taxon>Gammaproteobacteria</taxon>
        <taxon>Pseudomonadales</taxon>
        <taxon>Pseudomonadaceae</taxon>
        <taxon>Pseudomonas</taxon>
        <taxon>Pseudomonas amygdali</taxon>
    </lineage>
</organism>
<reference evidence="2 3" key="1">
    <citation type="submission" date="2018-08" db="EMBL/GenBank/DDBJ databases">
        <title>Recombination of ecologically and evolutionarily significant loci maintains genetic cohesion in the Pseudomonas syringae species complex.</title>
        <authorList>
            <person name="Dillon M."/>
            <person name="Thakur S."/>
            <person name="Almeida R.N.D."/>
            <person name="Weir B.S."/>
            <person name="Guttman D.S."/>
        </authorList>
    </citation>
    <scope>NUCLEOTIDE SEQUENCE [LARGE SCALE GENOMIC DNA]</scope>
    <source>
        <strain evidence="2 3">ICMP 3402</strain>
    </source>
</reference>
<dbReference type="InterPro" id="IPR003959">
    <property type="entry name" value="ATPase_AAA_core"/>
</dbReference>
<dbReference type="EMBL" id="RBTW01000144">
    <property type="protein sequence ID" value="RMU19790.1"/>
    <property type="molecule type" value="Genomic_DNA"/>
</dbReference>
<evidence type="ECO:0000259" key="1">
    <source>
        <dbReference type="Pfam" id="PF13304"/>
    </source>
</evidence>
<protein>
    <recommendedName>
        <fullName evidence="1">ATPase AAA-type core domain-containing protein</fullName>
    </recommendedName>
</protein>
<dbReference type="Pfam" id="PF13304">
    <property type="entry name" value="AAA_21"/>
    <property type="match status" value="1"/>
</dbReference>
<dbReference type="GO" id="GO:0005524">
    <property type="term" value="F:ATP binding"/>
    <property type="evidence" value="ECO:0007669"/>
    <property type="project" value="InterPro"/>
</dbReference>
<gene>
    <name evidence="2" type="ORF">ALP33_02476</name>
</gene>
<sequence>MKLLFATFKGLPGTKELDLELIDVNVFVGPNGSGKSTVLNLVKFALDLLSRHTVSGFIGDVDDRLLFETAELVFAPDAPGPTIFTHFAPAILETTGDMLSVTLRCQDGRFYIETLKSDAETRFMLPKPVEEVNAARDSLRATESSIEELERRIAADPSNTGYRQEFSQLQNTLKAFADQYEEALRCEMIKAGRVTEEIDREVIDQALADTNFPTVVLVESEKAIGNVIPRLIDSMCELQSGKRSQKKDFQAAHARLEHLLQHEVDFSEKGGQKFLTIDGADYRKSSSGTQASLAYFGLTNFLRPNDIVIWDEPENGLHPTRRIRILDLILRDHRQFFIATHALEFAPVFNPKGKIFRCDSDYEEGADNPTLSVSEVEGRAQEFRLLEALGVQPARTLFTASVVIWVEGPTELIFYRHWLSQALQPHGLEEGFHYTIMHYGGGLISYLGVADDFHVSNAFDALSICRRVVISVDSDLRGAMEGDVDQHLKPGARRVKEQVERLNQERPGAGLFSITGGREIENYLPPHVLLHAASMCWEGYWSHHETLVAEDFAFGRYDSFETALETLLVKAGISKNVTRNGVDQVVAIGKSQWGSVNKVEMMRAALSYDELKPADLRWGFSDDLARMVDFIKLANSS</sequence>
<dbReference type="SUPFAM" id="SSF52540">
    <property type="entry name" value="P-loop containing nucleoside triphosphate hydrolases"/>
    <property type="match status" value="1"/>
</dbReference>
<dbReference type="RefSeq" id="WP_122313993.1">
    <property type="nucleotide sequence ID" value="NZ_RBTW01000144.1"/>
</dbReference>
<dbReference type="PANTHER" id="PTHR43581">
    <property type="entry name" value="ATP/GTP PHOSPHATASE"/>
    <property type="match status" value="1"/>
</dbReference>
<proteinExistence type="predicted"/>
<dbReference type="GO" id="GO:0016887">
    <property type="term" value="F:ATP hydrolysis activity"/>
    <property type="evidence" value="ECO:0007669"/>
    <property type="project" value="InterPro"/>
</dbReference>
<name>A0AB37R6F1_PSEAV</name>
<dbReference type="PANTHER" id="PTHR43581:SF2">
    <property type="entry name" value="EXCINUCLEASE ATPASE SUBUNIT"/>
    <property type="match status" value="1"/>
</dbReference>
<evidence type="ECO:0000313" key="2">
    <source>
        <dbReference type="EMBL" id="RMU19790.1"/>
    </source>
</evidence>
<accession>A0AB37R6F1</accession>
<dbReference type="CDD" id="cd00267">
    <property type="entry name" value="ABC_ATPase"/>
    <property type="match status" value="1"/>
</dbReference>
<feature type="domain" description="ATPase AAA-type core" evidence="1">
    <location>
        <begin position="24"/>
        <end position="341"/>
    </location>
</feature>